<organism evidence="2 3">
    <name type="scientific">Jannaschia faecimaris</name>
    <dbReference type="NCBI Taxonomy" id="1244108"/>
    <lineage>
        <taxon>Bacteria</taxon>
        <taxon>Pseudomonadati</taxon>
        <taxon>Pseudomonadota</taxon>
        <taxon>Alphaproteobacteria</taxon>
        <taxon>Rhodobacterales</taxon>
        <taxon>Roseobacteraceae</taxon>
        <taxon>Jannaschia</taxon>
    </lineage>
</organism>
<feature type="transmembrane region" description="Helical" evidence="1">
    <location>
        <begin position="50"/>
        <end position="67"/>
    </location>
</feature>
<proteinExistence type="predicted"/>
<evidence type="ECO:0000256" key="1">
    <source>
        <dbReference type="SAM" id="Phobius"/>
    </source>
</evidence>
<dbReference type="OrthoDB" id="8016862at2"/>
<keyword evidence="1" id="KW-0472">Membrane</keyword>
<dbReference type="EMBL" id="FNPX01000006">
    <property type="protein sequence ID" value="SDZ11399.1"/>
    <property type="molecule type" value="Genomic_DNA"/>
</dbReference>
<keyword evidence="3" id="KW-1185">Reference proteome</keyword>
<evidence type="ECO:0008006" key="4">
    <source>
        <dbReference type="Google" id="ProtNLM"/>
    </source>
</evidence>
<keyword evidence="1" id="KW-0812">Transmembrane</keyword>
<feature type="transmembrane region" description="Helical" evidence="1">
    <location>
        <begin position="213"/>
        <end position="235"/>
    </location>
</feature>
<gene>
    <name evidence="2" type="ORF">SAMN05444004_10686</name>
</gene>
<dbReference type="AlphaFoldDB" id="A0A1H3QF93"/>
<sequence>MSALLGLPVALTAAVSVVFIVLLALGSYWLARRVLGPLAVAETRELAGSVLFRIAALHGLVLALVFAQELGSIRDVKVAAAREAAMLGDVYYDSIRYEAEEETQPVRHHLARYATIVAEEEWAALSSTGRLTASAWAEWEAAYGAILDLEPRTLRQERLLSIMIDDIRQLSELREARENAVLSGPPWLFLMAALSGVALISAAYFTWTPSPLNLTLLSGFAGYTGLIIYFIVAFANPYAPPGETRPLAFERFLSEAVRTAADEAD</sequence>
<evidence type="ECO:0000313" key="2">
    <source>
        <dbReference type="EMBL" id="SDZ11399.1"/>
    </source>
</evidence>
<accession>A0A1H3QF93</accession>
<keyword evidence="1" id="KW-1133">Transmembrane helix</keyword>
<reference evidence="3" key="1">
    <citation type="submission" date="2016-10" db="EMBL/GenBank/DDBJ databases">
        <authorList>
            <person name="Varghese N."/>
            <person name="Submissions S."/>
        </authorList>
    </citation>
    <scope>NUCLEOTIDE SEQUENCE [LARGE SCALE GENOMIC DNA]</scope>
    <source>
        <strain evidence="3">DSM 100420</strain>
    </source>
</reference>
<dbReference type="STRING" id="1244108.SAMN05444004_10686"/>
<protein>
    <recommendedName>
        <fullName evidence="4">DUF4239 domain-containing protein</fullName>
    </recommendedName>
</protein>
<evidence type="ECO:0000313" key="3">
    <source>
        <dbReference type="Proteomes" id="UP000198914"/>
    </source>
</evidence>
<name>A0A1H3QF93_9RHOB</name>
<feature type="transmembrane region" description="Helical" evidence="1">
    <location>
        <begin position="187"/>
        <end position="207"/>
    </location>
</feature>
<dbReference type="RefSeq" id="WP_092645057.1">
    <property type="nucleotide sequence ID" value="NZ_FNPX01000006.1"/>
</dbReference>
<dbReference type="InterPro" id="IPR025333">
    <property type="entry name" value="DUF4239"/>
</dbReference>
<feature type="transmembrane region" description="Helical" evidence="1">
    <location>
        <begin position="7"/>
        <end position="30"/>
    </location>
</feature>
<dbReference type="Proteomes" id="UP000198914">
    <property type="component" value="Unassembled WGS sequence"/>
</dbReference>
<dbReference type="Pfam" id="PF14023">
    <property type="entry name" value="Bestrophin-like"/>
    <property type="match status" value="1"/>
</dbReference>